<evidence type="ECO:0000256" key="2">
    <source>
        <dbReference type="SAM" id="MobiDB-lite"/>
    </source>
</evidence>
<reference evidence="4" key="1">
    <citation type="journal article" date="2019" name="Int. J. Syst. Evol. Microbiol.">
        <title>The Global Catalogue of Microorganisms (GCM) 10K type strain sequencing project: providing services to taxonomists for standard genome sequencing and annotation.</title>
        <authorList>
            <consortium name="The Broad Institute Genomics Platform"/>
            <consortium name="The Broad Institute Genome Sequencing Center for Infectious Disease"/>
            <person name="Wu L."/>
            <person name="Ma J."/>
        </authorList>
    </citation>
    <scope>NUCLEOTIDE SEQUENCE [LARGE SCALE GENOMIC DNA]</scope>
    <source>
        <strain evidence="4">JCM 17979</strain>
    </source>
</reference>
<evidence type="ECO:0000256" key="1">
    <source>
        <dbReference type="ARBA" id="ARBA00022833"/>
    </source>
</evidence>
<dbReference type="InterPro" id="IPR003737">
    <property type="entry name" value="GlcNAc_PI_deacetylase-related"/>
</dbReference>
<comment type="caution">
    <text evidence="3">The sequence shown here is derived from an EMBL/GenBank/DDBJ whole genome shotgun (WGS) entry which is preliminary data.</text>
</comment>
<sequence length="247" mass="25499">MSAPSLTGHGTPEEAWWGPGGLDTVPARDPWEIRPPGRVVVVAPHPDDEVLGVGGTLAVWAAAGTEVAVVAVTDGEGSHPGSPTTTPAALAARRAEERRDALAVLGVEAAVARLRLPDSAVAAGDVADALGDLLRAGDTVVVPVDGDGHPDHDAVAAGGARAAADAGVACWRYPVWLWHWARPGAVSFDGARRLVLPGTAVRAKGVAISRFTSQIAPLSDDPRDATVLSDAVLARFRRDSEILWGPR</sequence>
<name>A0ABP9BLU9_9PSEU</name>
<protein>
    <submittedName>
        <fullName evidence="3">PIG-L family deacetylase</fullName>
    </submittedName>
</protein>
<gene>
    <name evidence="3" type="ORF">GCM10023200_37080</name>
</gene>
<evidence type="ECO:0000313" key="3">
    <source>
        <dbReference type="EMBL" id="GAA4797458.1"/>
    </source>
</evidence>
<dbReference type="EMBL" id="BAABHO010000031">
    <property type="protein sequence ID" value="GAA4797458.1"/>
    <property type="molecule type" value="Genomic_DNA"/>
</dbReference>
<dbReference type="InterPro" id="IPR024078">
    <property type="entry name" value="LmbE-like_dom_sf"/>
</dbReference>
<proteinExistence type="predicted"/>
<keyword evidence="1" id="KW-0862">Zinc</keyword>
<dbReference type="PANTHER" id="PTHR12993:SF29">
    <property type="entry name" value="BLR3841 PROTEIN"/>
    <property type="match status" value="1"/>
</dbReference>
<evidence type="ECO:0000313" key="4">
    <source>
        <dbReference type="Proteomes" id="UP001500928"/>
    </source>
</evidence>
<organism evidence="3 4">
    <name type="scientific">Actinomycetospora chlora</name>
    <dbReference type="NCBI Taxonomy" id="663608"/>
    <lineage>
        <taxon>Bacteria</taxon>
        <taxon>Bacillati</taxon>
        <taxon>Actinomycetota</taxon>
        <taxon>Actinomycetes</taxon>
        <taxon>Pseudonocardiales</taxon>
        <taxon>Pseudonocardiaceae</taxon>
        <taxon>Actinomycetospora</taxon>
    </lineage>
</organism>
<dbReference type="Proteomes" id="UP001500928">
    <property type="component" value="Unassembled WGS sequence"/>
</dbReference>
<accession>A0ABP9BLU9</accession>
<dbReference type="RefSeq" id="WP_345418322.1">
    <property type="nucleotide sequence ID" value="NZ_BAABHO010000031.1"/>
</dbReference>
<dbReference type="Pfam" id="PF02585">
    <property type="entry name" value="PIG-L"/>
    <property type="match status" value="1"/>
</dbReference>
<dbReference type="Gene3D" id="3.40.50.10320">
    <property type="entry name" value="LmbE-like"/>
    <property type="match status" value="1"/>
</dbReference>
<keyword evidence="4" id="KW-1185">Reference proteome</keyword>
<feature type="region of interest" description="Disordered" evidence="2">
    <location>
        <begin position="1"/>
        <end position="23"/>
    </location>
</feature>
<dbReference type="SUPFAM" id="SSF102588">
    <property type="entry name" value="LmbE-like"/>
    <property type="match status" value="1"/>
</dbReference>
<dbReference type="PANTHER" id="PTHR12993">
    <property type="entry name" value="N-ACETYLGLUCOSAMINYL-PHOSPHATIDYLINOSITOL DE-N-ACETYLASE-RELATED"/>
    <property type="match status" value="1"/>
</dbReference>